<organism evidence="3 4">
    <name type="scientific">Pseudomonas chlororaphis</name>
    <dbReference type="NCBI Taxonomy" id="587753"/>
    <lineage>
        <taxon>Bacteria</taxon>
        <taxon>Pseudomonadati</taxon>
        <taxon>Pseudomonadota</taxon>
        <taxon>Gammaproteobacteria</taxon>
        <taxon>Pseudomonadales</taxon>
        <taxon>Pseudomonadaceae</taxon>
        <taxon>Pseudomonas</taxon>
    </lineage>
</organism>
<keyword evidence="1" id="KW-0175">Coiled coil</keyword>
<evidence type="ECO:0000313" key="4">
    <source>
        <dbReference type="Proteomes" id="UP000268048"/>
    </source>
</evidence>
<feature type="coiled-coil region" evidence="1">
    <location>
        <begin position="311"/>
        <end position="338"/>
    </location>
</feature>
<feature type="coiled-coil region" evidence="1">
    <location>
        <begin position="7"/>
        <end position="84"/>
    </location>
</feature>
<accession>A0A3G7TK23</accession>
<sequence length="464" mass="51073">MNSSSMIASLGENSRRYEAELRRFQLELSNAHEQELRLQQQIAGVFPQIANFQLAGGARLSDEVQRLLDQRERSESELREQLAVAEAGVAKHLQEMSTVSQEIEALVADVDRQLTVDPAYQQQAAILAEAVERCNEAAASYQELRDECRGKLRAFQTEPLYLYLKGRGFGTDRYVGRSLFRELDRWIARLCNFPQNSAIEQSLLAMQEANEGAQWQRDSHRAVQEAELARLYQQALAGTLLSVLQARLKTEREAVEAGKAQANAVHERLGLFVSKGDEHFAQVAELLSRQLAEMSDAKLEHLAGQTTTSQDDELVQRVRDLRNELDDLRLRVPFLEMKCRDTERDYARAKQLERELQSSGSISGSYSYCAGMNLDSLVAGFMQGALSLSQVANEVGSHRRASRPAPSFWSSGSSSGSSVNSSSRSSSRPSSSSSSSSGSSSSSSSSFSSSRSTGGGGFSTSDSL</sequence>
<evidence type="ECO:0000256" key="1">
    <source>
        <dbReference type="SAM" id="Coils"/>
    </source>
</evidence>
<gene>
    <name evidence="3" type="ORF">C4K04_1745</name>
</gene>
<reference evidence="3 4" key="1">
    <citation type="submission" date="2018-03" db="EMBL/GenBank/DDBJ databases">
        <title>Diversity of phytobeneficial traits revealed by whole-genome analysis of worldwide-isolated phenazine-producing Pseudomonas spp.</title>
        <authorList>
            <person name="Biessy A."/>
            <person name="Novinscak A."/>
            <person name="Blom J."/>
            <person name="Leger G."/>
            <person name="Thomashow L.S."/>
            <person name="Cazorla F.M."/>
            <person name="Josic D."/>
            <person name="Filion M."/>
        </authorList>
    </citation>
    <scope>NUCLEOTIDE SEQUENCE [LARGE SCALE GENOMIC DNA]</scope>
    <source>
        <strain evidence="3 4">B25</strain>
    </source>
</reference>
<evidence type="ECO:0000256" key="2">
    <source>
        <dbReference type="SAM" id="MobiDB-lite"/>
    </source>
</evidence>
<feature type="compositionally biased region" description="Low complexity" evidence="2">
    <location>
        <begin position="407"/>
        <end position="452"/>
    </location>
</feature>
<feature type="region of interest" description="Disordered" evidence="2">
    <location>
        <begin position="397"/>
        <end position="464"/>
    </location>
</feature>
<protein>
    <submittedName>
        <fullName evidence="3">Uncharacterized protein</fullName>
    </submittedName>
</protein>
<dbReference type="EMBL" id="CP027753">
    <property type="protein sequence ID" value="AZE47433.1"/>
    <property type="molecule type" value="Genomic_DNA"/>
</dbReference>
<dbReference type="AlphaFoldDB" id="A0A3G7TK23"/>
<dbReference type="RefSeq" id="WP_124319726.1">
    <property type="nucleotide sequence ID" value="NZ_CP027753.1"/>
</dbReference>
<evidence type="ECO:0000313" key="3">
    <source>
        <dbReference type="EMBL" id="AZE47433.1"/>
    </source>
</evidence>
<name>A0A3G7TK23_9PSED</name>
<proteinExistence type="predicted"/>
<dbReference type="Proteomes" id="UP000268048">
    <property type="component" value="Chromosome"/>
</dbReference>